<comment type="caution">
    <text evidence="25">The sequence shown here is derived from an EMBL/GenBank/DDBJ whole genome shotgun (WGS) entry which is preliminary data.</text>
</comment>
<keyword evidence="8" id="KW-0732">Signal</keyword>
<dbReference type="PRINTS" id="PR00138">
    <property type="entry name" value="MATRIXIN"/>
</dbReference>
<dbReference type="InterPro" id="IPR018486">
    <property type="entry name" value="Hemopexin_CS"/>
</dbReference>
<dbReference type="PROSITE" id="PS51642">
    <property type="entry name" value="HEMOPEXIN_2"/>
    <property type="match status" value="3"/>
</dbReference>
<dbReference type="InterPro" id="IPR036375">
    <property type="entry name" value="Hemopexin-like_dom_sf"/>
</dbReference>
<comment type="cofactor">
    <cofactor evidence="19">
        <name>Zn(2+)</name>
        <dbReference type="ChEBI" id="CHEBI:29105"/>
    </cofactor>
    <text evidence="19">Binds 2 Zn(2+) ions per subunit.</text>
</comment>
<evidence type="ECO:0000256" key="1">
    <source>
        <dbReference type="ARBA" id="ARBA00004498"/>
    </source>
</evidence>
<evidence type="ECO:0000256" key="23">
    <source>
        <dbReference type="PROSITE-ProRule" id="PRU01011"/>
    </source>
</evidence>
<evidence type="ECO:0000256" key="5">
    <source>
        <dbReference type="ARBA" id="ARBA00022530"/>
    </source>
</evidence>
<dbReference type="Gene3D" id="2.110.10.10">
    <property type="entry name" value="Hemopexin-like domain"/>
    <property type="match status" value="1"/>
</dbReference>
<comment type="cofactor">
    <cofactor evidence="19">
        <name>Ca(2+)</name>
        <dbReference type="ChEBI" id="CHEBI:29108"/>
    </cofactor>
    <text evidence="19">Can bind about 5 Ca(2+) ions per subunit.</text>
</comment>
<accession>A0A9Q0I9Z7</accession>
<evidence type="ECO:0000256" key="15">
    <source>
        <dbReference type="ARBA" id="ARBA00023145"/>
    </source>
</evidence>
<dbReference type="FunFam" id="2.110.10.10:FF:000002">
    <property type="entry name" value="Matrix metallopeptidase 3"/>
    <property type="match status" value="1"/>
</dbReference>
<feature type="binding site" evidence="19">
    <location>
        <position position="457"/>
    </location>
    <ligand>
        <name>Ca(2+)</name>
        <dbReference type="ChEBI" id="CHEBI:29108"/>
        <label>5</label>
    </ligand>
</feature>
<evidence type="ECO:0000256" key="14">
    <source>
        <dbReference type="ARBA" id="ARBA00023105"/>
    </source>
</evidence>
<feature type="binding site" evidence="19">
    <location>
        <position position="267"/>
    </location>
    <ligand>
        <name>Zn(2+)</name>
        <dbReference type="ChEBI" id="CHEBI:29105"/>
        <label>1</label>
    </ligand>
</feature>
<dbReference type="SMART" id="SM00120">
    <property type="entry name" value="HX"/>
    <property type="match status" value="4"/>
</dbReference>
<feature type="repeat" description="Hemopexin" evidence="23">
    <location>
        <begin position="353"/>
        <end position="402"/>
    </location>
</feature>
<dbReference type="CDD" id="cd00094">
    <property type="entry name" value="HX"/>
    <property type="match status" value="1"/>
</dbReference>
<dbReference type="InterPro" id="IPR021158">
    <property type="entry name" value="Pept_M10A_Zn_BS"/>
</dbReference>
<feature type="modified residue" description="Phosphotyrosine; by PKDCC" evidence="21">
    <location>
        <position position="438"/>
    </location>
</feature>
<dbReference type="InterPro" id="IPR021190">
    <property type="entry name" value="Pept_M10A"/>
</dbReference>
<feature type="binding site" evidence="19">
    <location>
        <position position="407"/>
    </location>
    <ligand>
        <name>Ca(2+)</name>
        <dbReference type="ChEBI" id="CHEBI:29108"/>
        <label>4</label>
    </ligand>
</feature>
<keyword evidence="9" id="KW-0677">Repeat</keyword>
<dbReference type="GO" id="GO:0006508">
    <property type="term" value="P:proteolysis"/>
    <property type="evidence" value="ECO:0007669"/>
    <property type="project" value="UniProtKB-KW"/>
</dbReference>
<feature type="disulfide bond" evidence="20">
    <location>
        <begin position="356"/>
        <end position="543"/>
    </location>
</feature>
<dbReference type="GO" id="GO:0005615">
    <property type="term" value="C:extracellular space"/>
    <property type="evidence" value="ECO:0007669"/>
    <property type="project" value="TreeGrafter"/>
</dbReference>
<feature type="binding site" evidence="19">
    <location>
        <position position="274"/>
    </location>
    <ligand>
        <name>Ca(2+)</name>
        <dbReference type="ChEBI" id="CHEBI:29108"/>
        <label>3</label>
    </ligand>
</feature>
<dbReference type="GO" id="GO:0008270">
    <property type="term" value="F:zinc ion binding"/>
    <property type="evidence" value="ECO:0007669"/>
    <property type="project" value="InterPro"/>
</dbReference>
<reference evidence="25" key="1">
    <citation type="submission" date="2022-07" db="EMBL/GenBank/DDBJ databases">
        <title>Chromosome-level genome of Muraenolepis orangiensis.</title>
        <authorList>
            <person name="Kim J."/>
        </authorList>
    </citation>
    <scope>NUCLEOTIDE SEQUENCE</scope>
    <source>
        <strain evidence="25">KU_S4_2022</strain>
        <tissue evidence="25">Muscle</tissue>
    </source>
</reference>
<dbReference type="SUPFAM" id="SSF47090">
    <property type="entry name" value="PGBD-like"/>
    <property type="match status" value="1"/>
</dbReference>
<evidence type="ECO:0000256" key="4">
    <source>
        <dbReference type="ARBA" id="ARBA00022525"/>
    </source>
</evidence>
<keyword evidence="26" id="KW-1185">Reference proteome</keyword>
<evidence type="ECO:0000256" key="3">
    <source>
        <dbReference type="ARBA" id="ARBA00018037"/>
    </source>
</evidence>
<dbReference type="OrthoDB" id="406838at2759"/>
<dbReference type="GO" id="GO:0031012">
    <property type="term" value="C:extracellular matrix"/>
    <property type="evidence" value="ECO:0007669"/>
    <property type="project" value="InterPro"/>
</dbReference>
<evidence type="ECO:0000256" key="2">
    <source>
        <dbReference type="ARBA" id="ARBA00010370"/>
    </source>
</evidence>
<evidence type="ECO:0000313" key="25">
    <source>
        <dbReference type="EMBL" id="KAJ3591129.1"/>
    </source>
</evidence>
<dbReference type="GO" id="GO:0030198">
    <property type="term" value="P:extracellular matrix organization"/>
    <property type="evidence" value="ECO:0007669"/>
    <property type="project" value="TreeGrafter"/>
</dbReference>
<keyword evidence="5" id="KW-0272">Extracellular matrix</keyword>
<dbReference type="Proteomes" id="UP001148018">
    <property type="component" value="Unassembled WGS sequence"/>
</dbReference>
<keyword evidence="7 19" id="KW-0479">Metal-binding</keyword>
<feature type="binding site" description="in inhibited form" evidence="19">
    <location>
        <position position="191"/>
    </location>
    <ligand>
        <name>Zn(2+)</name>
        <dbReference type="ChEBI" id="CHEBI:29105"/>
        <label>2</label>
        <note>catalytic</note>
    </ligand>
</feature>
<dbReference type="InterPro" id="IPR006026">
    <property type="entry name" value="Peptidase_Metallo"/>
</dbReference>
<dbReference type="Pfam" id="PF01471">
    <property type="entry name" value="PG_binding_1"/>
    <property type="match status" value="1"/>
</dbReference>
<dbReference type="InterPro" id="IPR024079">
    <property type="entry name" value="MetalloPept_cat_dom_sf"/>
</dbReference>
<gene>
    <name evidence="25" type="ORF">NHX12_009076</name>
</gene>
<feature type="binding site" evidence="19">
    <location>
        <position position="365"/>
    </location>
    <ligand>
        <name>Ca(2+)</name>
        <dbReference type="ChEBI" id="CHEBI:29108"/>
        <label>5</label>
    </ligand>
</feature>
<keyword evidence="11 19" id="KW-0862">Zinc</keyword>
<keyword evidence="13" id="KW-0482">Metalloprotease</keyword>
<feature type="binding site" evidence="19">
    <location>
        <position position="363"/>
    </location>
    <ligand>
        <name>Ca(2+)</name>
        <dbReference type="ChEBI" id="CHEBI:29108"/>
        <label>4</label>
    </ligand>
</feature>
<keyword evidence="12 19" id="KW-0106">Calcium</keyword>
<feature type="binding site" evidence="19">
    <location>
        <position position="409"/>
    </location>
    <ligand>
        <name>Ca(2+)</name>
        <dbReference type="ChEBI" id="CHEBI:29108"/>
        <label>5</label>
    </ligand>
</feature>
<keyword evidence="15" id="KW-0865">Zymogen</keyword>
<evidence type="ECO:0000256" key="9">
    <source>
        <dbReference type="ARBA" id="ARBA00022737"/>
    </source>
</evidence>
<sequence length="543" mass="61881">MCGKKSGLVGMVREKMREENCAGKDTAELREQKFLCELAFLCDISSHLDALNLQLQGRGRIITDMYAAFAEKLSVLAAEFSRRFADFDVQKYALFQPLVWTTLNMTGTALLLLVMLAHCVAMPTPKDQAEKRLQAERYLRRFYDLPVGLLGARKSSDTLQTKIKEMQAFFKLKVTGNLDAETFDTMSLPRCGVPDVGEYNLFPRNLKWPNHNLTFRIENFTPDMKRPSVERAIRKALNVWASVTPLTFKRLHRGIADIMVSFGSLEHGDFNPFDGPNGLLAHAYPLARGSAGTHTLTRTKTGLKTQTANPGALMFPIYAYSTGFPLAEDDIEGIQELYGSNPNKKVKPKPDAPEKCDPMLSFDAITELRGETLLFKDRFYWRLHPQMPEPELTLITSTWPSLPRKVDAAYENAQKDMVFIFSGIKMWALSGYNVMEGYPKYIHKLGLPKSVRKIDAAVHISDTGKTLLFTDEQYWSYDERSNTMDSGFPRSIQSDFPGIGEEVEAAVYHYGYLYFFRDHMRFEYNYRSRKVMRILRANSILNC</sequence>
<evidence type="ECO:0000256" key="11">
    <source>
        <dbReference type="ARBA" id="ARBA00022833"/>
    </source>
</evidence>
<evidence type="ECO:0000256" key="13">
    <source>
        <dbReference type="ARBA" id="ARBA00023049"/>
    </source>
</evidence>
<keyword evidence="4" id="KW-0964">Secreted</keyword>
<dbReference type="GO" id="GO:0030574">
    <property type="term" value="P:collagen catabolic process"/>
    <property type="evidence" value="ECO:0007669"/>
    <property type="project" value="UniProtKB-KW"/>
</dbReference>
<dbReference type="AlphaFoldDB" id="A0A9Q0I9Z7"/>
<dbReference type="PROSITE" id="PS00546">
    <property type="entry name" value="CYSTEINE_SWITCH"/>
    <property type="match status" value="1"/>
</dbReference>
<comment type="subcellular location">
    <subcellularLocation>
        <location evidence="1">Secreted</location>
        <location evidence="1">Extracellular space</location>
        <location evidence="1">Extracellular matrix</location>
    </subcellularLocation>
</comment>
<feature type="binding site" evidence="19">
    <location>
        <position position="269"/>
    </location>
    <ligand>
        <name>Zn(2+)</name>
        <dbReference type="ChEBI" id="CHEBI:29105"/>
        <label>1</label>
    </ligand>
</feature>
<keyword evidence="16 20" id="KW-1015">Disulfide bond</keyword>
<evidence type="ECO:0000256" key="19">
    <source>
        <dbReference type="PIRSR" id="PIRSR621190-2"/>
    </source>
</evidence>
<evidence type="ECO:0000256" key="21">
    <source>
        <dbReference type="PIRSR" id="PIRSR621190-4"/>
    </source>
</evidence>
<evidence type="ECO:0000313" key="26">
    <source>
        <dbReference type="Proteomes" id="UP001148018"/>
    </source>
</evidence>
<evidence type="ECO:0000256" key="7">
    <source>
        <dbReference type="ARBA" id="ARBA00022723"/>
    </source>
</evidence>
<organism evidence="25 26">
    <name type="scientific">Muraenolepis orangiensis</name>
    <name type="common">Patagonian moray cod</name>
    <dbReference type="NCBI Taxonomy" id="630683"/>
    <lineage>
        <taxon>Eukaryota</taxon>
        <taxon>Metazoa</taxon>
        <taxon>Chordata</taxon>
        <taxon>Craniata</taxon>
        <taxon>Vertebrata</taxon>
        <taxon>Euteleostomi</taxon>
        <taxon>Actinopterygii</taxon>
        <taxon>Neopterygii</taxon>
        <taxon>Teleostei</taxon>
        <taxon>Neoteleostei</taxon>
        <taxon>Acanthomorphata</taxon>
        <taxon>Zeiogadaria</taxon>
        <taxon>Gadariae</taxon>
        <taxon>Gadiformes</taxon>
        <taxon>Muraenolepidoidei</taxon>
        <taxon>Muraenolepididae</taxon>
        <taxon>Muraenolepis</taxon>
    </lineage>
</organism>
<comment type="similarity">
    <text evidence="2">Belongs to the peptidase M10A family.</text>
</comment>
<feature type="binding site" evidence="19">
    <location>
        <position position="282"/>
    </location>
    <ligand>
        <name>Zn(2+)</name>
        <dbReference type="ChEBI" id="CHEBI:29105"/>
        <label>1</label>
    </ligand>
</feature>
<feature type="binding site" evidence="19">
    <location>
        <position position="279"/>
    </location>
    <ligand>
        <name>Ca(2+)</name>
        <dbReference type="ChEBI" id="CHEBI:29108"/>
        <label>3</label>
    </ligand>
</feature>
<dbReference type="InterPro" id="IPR001818">
    <property type="entry name" value="Pept_M10_metallopeptidase"/>
</dbReference>
<keyword evidence="10" id="KW-0378">Hydrolase</keyword>
<dbReference type="InterPro" id="IPR036365">
    <property type="entry name" value="PGBD-like_sf"/>
</dbReference>
<dbReference type="PANTHER" id="PTHR10201:SF165">
    <property type="entry name" value="COLLAGENASE 3"/>
    <property type="match status" value="1"/>
</dbReference>
<dbReference type="InterPro" id="IPR018487">
    <property type="entry name" value="Hemopexin-like_repeat"/>
</dbReference>
<dbReference type="SUPFAM" id="SSF50923">
    <property type="entry name" value="Hemopexin-like domain"/>
    <property type="match status" value="1"/>
</dbReference>
<evidence type="ECO:0000256" key="18">
    <source>
        <dbReference type="ARBA" id="ARBA00031807"/>
    </source>
</evidence>
<feature type="domain" description="Peptidase metallopeptidase" evidence="24">
    <location>
        <begin position="204"/>
        <end position="340"/>
    </location>
</feature>
<dbReference type="PANTHER" id="PTHR10201">
    <property type="entry name" value="MATRIX METALLOPROTEINASE"/>
    <property type="match status" value="1"/>
</dbReference>
<dbReference type="InterPro" id="IPR002477">
    <property type="entry name" value="Peptidoglycan-bd-like"/>
</dbReference>
<evidence type="ECO:0000256" key="8">
    <source>
        <dbReference type="ARBA" id="ARBA00022729"/>
    </source>
</evidence>
<feature type="binding site" evidence="19">
    <location>
        <position position="275"/>
    </location>
    <ligand>
        <name>Ca(2+)</name>
        <dbReference type="ChEBI" id="CHEBI:29108"/>
        <label>3</label>
    </ligand>
</feature>
<proteinExistence type="inferred from homology"/>
<evidence type="ECO:0000256" key="17">
    <source>
        <dbReference type="ARBA" id="ARBA00023180"/>
    </source>
</evidence>
<feature type="binding site" evidence="19">
    <location>
        <position position="314"/>
    </location>
    <ligand>
        <name>Zn(2+)</name>
        <dbReference type="ChEBI" id="CHEBI:29105"/>
        <label>2</label>
        <note>catalytic</note>
    </ligand>
</feature>
<evidence type="ECO:0000256" key="10">
    <source>
        <dbReference type="ARBA" id="ARBA00022801"/>
    </source>
</evidence>
<feature type="binding site" evidence="19">
    <location>
        <position position="223"/>
    </location>
    <ligand>
        <name>Ca(2+)</name>
        <dbReference type="ChEBI" id="CHEBI:29108"/>
        <label>1</label>
    </ligand>
</feature>
<keyword evidence="17" id="KW-0325">Glycoprotein</keyword>
<keyword evidence="6" id="KW-0645">Protease</keyword>
<evidence type="ECO:0000256" key="12">
    <source>
        <dbReference type="ARBA" id="ARBA00022837"/>
    </source>
</evidence>
<dbReference type="SUPFAM" id="SSF55486">
    <property type="entry name" value="Metalloproteases ('zincins'), catalytic domain"/>
    <property type="match status" value="1"/>
</dbReference>
<dbReference type="EMBL" id="JANIIK010000114">
    <property type="protein sequence ID" value="KAJ3591129.1"/>
    <property type="molecule type" value="Genomic_DNA"/>
</dbReference>
<evidence type="ECO:0000259" key="24">
    <source>
        <dbReference type="SMART" id="SM00235"/>
    </source>
</evidence>
<feature type="short sequence motif" description="Cysteine switch" evidence="22">
    <location>
        <begin position="189"/>
        <end position="196"/>
    </location>
</feature>
<protein>
    <recommendedName>
        <fullName evidence="3">Collagenase 3</fullName>
    </recommendedName>
    <alternativeName>
        <fullName evidence="18">Matrix metalloproteinase-13</fullName>
    </alternativeName>
</protein>
<name>A0A9Q0I9Z7_9TELE</name>
<evidence type="ECO:0000256" key="16">
    <source>
        <dbReference type="ARBA" id="ARBA00023157"/>
    </source>
</evidence>
<dbReference type="PROSITE" id="PS00024">
    <property type="entry name" value="HEMOPEXIN"/>
    <property type="match status" value="1"/>
</dbReference>
<evidence type="ECO:0000256" key="20">
    <source>
        <dbReference type="PIRSR" id="PIRSR621190-3"/>
    </source>
</evidence>
<dbReference type="SMART" id="SM00235">
    <property type="entry name" value="ZnMc"/>
    <property type="match status" value="1"/>
</dbReference>
<dbReference type="Pfam" id="PF00045">
    <property type="entry name" value="Hemopexin"/>
    <property type="match status" value="3"/>
</dbReference>
<feature type="repeat" description="Hemopexin" evidence="23">
    <location>
        <begin position="451"/>
        <end position="499"/>
    </location>
</feature>
<dbReference type="Pfam" id="PF00413">
    <property type="entry name" value="Peptidase_M10"/>
    <property type="match status" value="1"/>
</dbReference>
<dbReference type="Gene3D" id="3.40.390.10">
    <property type="entry name" value="Collagenase (Catalytic Domain)"/>
    <property type="match status" value="2"/>
</dbReference>
<dbReference type="InterPro" id="IPR000585">
    <property type="entry name" value="Hemopexin-like_dom"/>
</dbReference>
<evidence type="ECO:0000256" key="6">
    <source>
        <dbReference type="ARBA" id="ARBA00022670"/>
    </source>
</evidence>
<feature type="repeat" description="Hemopexin" evidence="23">
    <location>
        <begin position="403"/>
        <end position="449"/>
    </location>
</feature>
<evidence type="ECO:0000256" key="22">
    <source>
        <dbReference type="PIRSR" id="PIRSR621190-5"/>
    </source>
</evidence>
<feature type="binding site" evidence="19">
    <location>
        <position position="257"/>
    </location>
    <ligand>
        <name>Ca(2+)</name>
        <dbReference type="ChEBI" id="CHEBI:29108"/>
        <label>2</label>
    </ligand>
</feature>
<keyword evidence="14" id="KW-0177">Collagen degradation</keyword>
<dbReference type="GO" id="GO:0004222">
    <property type="term" value="F:metalloendopeptidase activity"/>
    <property type="evidence" value="ECO:0007669"/>
    <property type="project" value="InterPro"/>
</dbReference>